<keyword evidence="2" id="KW-1185">Reference proteome</keyword>
<sequence>MTLPTCPHCRPGPETYRYLGRYEFDVDAARGLVADGREPVEVDDASVRYWLEDSKLHDQHLDHVDPRFPGILAHVWFNDGIAEHHGHALIDGNHRAARCLRDGRPFFARLLTEAESRAVLTDTAS</sequence>
<dbReference type="EMBL" id="CP042425">
    <property type="protein sequence ID" value="QEL15460.1"/>
    <property type="molecule type" value="Genomic_DNA"/>
</dbReference>
<proteinExistence type="predicted"/>
<gene>
    <name evidence="1" type="ORF">PX52LOC_02380</name>
</gene>
<reference evidence="2" key="1">
    <citation type="submission" date="2019-08" db="EMBL/GenBank/DDBJ databases">
        <title>Limnoglobus roseus gen. nov., sp. nov., a novel freshwater planctomycete with a giant genome from the family Gemmataceae.</title>
        <authorList>
            <person name="Kulichevskaya I.S."/>
            <person name="Naumoff D.G."/>
            <person name="Miroshnikov K."/>
            <person name="Ivanova A."/>
            <person name="Philippov D.A."/>
            <person name="Hakobyan A."/>
            <person name="Rijpstra I.C."/>
            <person name="Sinninghe Damste J.S."/>
            <person name="Liesack W."/>
            <person name="Dedysh S.N."/>
        </authorList>
    </citation>
    <scope>NUCLEOTIDE SEQUENCE [LARGE SCALE GENOMIC DNA]</scope>
    <source>
        <strain evidence="2">PX52</strain>
    </source>
</reference>
<accession>A0A5C1A9Q3</accession>
<dbReference type="RefSeq" id="WP_149110277.1">
    <property type="nucleotide sequence ID" value="NZ_CP042425.1"/>
</dbReference>
<dbReference type="OrthoDB" id="280619at2"/>
<organism evidence="1 2">
    <name type="scientific">Limnoglobus roseus</name>
    <dbReference type="NCBI Taxonomy" id="2598579"/>
    <lineage>
        <taxon>Bacteria</taxon>
        <taxon>Pseudomonadati</taxon>
        <taxon>Planctomycetota</taxon>
        <taxon>Planctomycetia</taxon>
        <taxon>Gemmatales</taxon>
        <taxon>Gemmataceae</taxon>
        <taxon>Limnoglobus</taxon>
    </lineage>
</organism>
<dbReference type="KEGG" id="lrs:PX52LOC_02380"/>
<name>A0A5C1A9Q3_9BACT</name>
<evidence type="ECO:0000313" key="2">
    <source>
        <dbReference type="Proteomes" id="UP000324974"/>
    </source>
</evidence>
<evidence type="ECO:0000313" key="1">
    <source>
        <dbReference type="EMBL" id="QEL15460.1"/>
    </source>
</evidence>
<protein>
    <submittedName>
        <fullName evidence="1">Uncharacterized protein</fullName>
    </submittedName>
</protein>
<dbReference type="Proteomes" id="UP000324974">
    <property type="component" value="Chromosome"/>
</dbReference>
<dbReference type="AlphaFoldDB" id="A0A5C1A9Q3"/>